<name>A0A7W9A3L7_9CAUL</name>
<accession>A0A7W9A3L7</accession>
<gene>
    <name evidence="3" type="ORF">FHS65_001230</name>
</gene>
<organism evidence="3 4">
    <name type="scientific">Brevundimonas halotolerans</name>
    <dbReference type="NCBI Taxonomy" id="69670"/>
    <lineage>
        <taxon>Bacteria</taxon>
        <taxon>Pseudomonadati</taxon>
        <taxon>Pseudomonadota</taxon>
        <taxon>Alphaproteobacteria</taxon>
        <taxon>Caulobacterales</taxon>
        <taxon>Caulobacteraceae</taxon>
        <taxon>Brevundimonas</taxon>
    </lineage>
</organism>
<dbReference type="OrthoDB" id="4736977at2"/>
<comment type="caution">
    <text evidence="3">The sequence shown here is derived from an EMBL/GenBank/DDBJ whole genome shotgun (WGS) entry which is preliminary data.</text>
</comment>
<dbReference type="EMBL" id="JACIJB010000003">
    <property type="protein sequence ID" value="MBB5660485.1"/>
    <property type="molecule type" value="Genomic_DNA"/>
</dbReference>
<reference evidence="3 4" key="1">
    <citation type="submission" date="2020-08" db="EMBL/GenBank/DDBJ databases">
        <title>Genomic Encyclopedia of Type Strains, Phase IV (KMG-IV): sequencing the most valuable type-strain genomes for metagenomic binning, comparative biology and taxonomic classification.</title>
        <authorList>
            <person name="Goeker M."/>
        </authorList>
    </citation>
    <scope>NUCLEOTIDE SEQUENCE [LARGE SCALE GENOMIC DNA]</scope>
    <source>
        <strain evidence="3 4">DSM 24448</strain>
    </source>
</reference>
<protein>
    <recommendedName>
        <fullName evidence="5">Tat pathway signal protein</fullName>
    </recommendedName>
</protein>
<evidence type="ECO:0000313" key="4">
    <source>
        <dbReference type="Proteomes" id="UP000548978"/>
    </source>
</evidence>
<feature type="chain" id="PRO_5030926511" description="Tat pathway signal protein" evidence="2">
    <location>
        <begin position="28"/>
        <end position="139"/>
    </location>
</feature>
<evidence type="ECO:0000313" key="3">
    <source>
        <dbReference type="EMBL" id="MBB5660485.1"/>
    </source>
</evidence>
<dbReference type="RefSeq" id="WP_123285889.1">
    <property type="nucleotide sequence ID" value="NZ_JACIJB010000003.1"/>
</dbReference>
<feature type="compositionally biased region" description="Polar residues" evidence="1">
    <location>
        <begin position="36"/>
        <end position="53"/>
    </location>
</feature>
<keyword evidence="4" id="KW-1185">Reference proteome</keyword>
<evidence type="ECO:0000256" key="1">
    <source>
        <dbReference type="SAM" id="MobiDB-lite"/>
    </source>
</evidence>
<proteinExistence type="predicted"/>
<feature type="signal peptide" evidence="2">
    <location>
        <begin position="1"/>
        <end position="27"/>
    </location>
</feature>
<sequence>MSKFSGLRLCGIASATGVLALSACLLAAPEPGWAQSADQSRGTTRGAQSSNDGQNRRVRVHNQTGWTIVSLYAADPARTDWRGDLLTPEVLATGDSAVIDVDNGSGACVYVVRAEFSNGERLERVGVNVCRIADYYFTR</sequence>
<keyword evidence="2" id="KW-0732">Signal</keyword>
<evidence type="ECO:0008006" key="5">
    <source>
        <dbReference type="Google" id="ProtNLM"/>
    </source>
</evidence>
<evidence type="ECO:0000256" key="2">
    <source>
        <dbReference type="SAM" id="SignalP"/>
    </source>
</evidence>
<feature type="region of interest" description="Disordered" evidence="1">
    <location>
        <begin position="35"/>
        <end position="57"/>
    </location>
</feature>
<dbReference type="AlphaFoldDB" id="A0A7W9A3L7"/>
<dbReference type="PROSITE" id="PS51257">
    <property type="entry name" value="PROKAR_LIPOPROTEIN"/>
    <property type="match status" value="1"/>
</dbReference>
<dbReference type="Proteomes" id="UP000548978">
    <property type="component" value="Unassembled WGS sequence"/>
</dbReference>